<sequence length="173" mass="20930">MTKKKRNNKILQMLHYCRITYFRFFQFWKTSTCKIVFERGHAFFWRGRKPPNPIEQQRLIMLTIQTKKHFTWICRMCTFANEKRYDRCEVCSAPSPLSNEQIWVCETWYCFYTCCVLSPSCKHELEKGGKRNLYTQTYKRMNNIKSTMSPLPPNKYNNNKQSTSVNAMTRDEW</sequence>
<dbReference type="InterPro" id="IPR001876">
    <property type="entry name" value="Znf_RanBP2"/>
</dbReference>
<evidence type="ECO:0000256" key="1">
    <source>
        <dbReference type="ARBA" id="ARBA00022723"/>
    </source>
</evidence>
<name>X6NAS1_RETFI</name>
<dbReference type="Proteomes" id="UP000023152">
    <property type="component" value="Unassembled WGS sequence"/>
</dbReference>
<keyword evidence="8" id="KW-1185">Reference proteome</keyword>
<dbReference type="SUPFAM" id="SSF90209">
    <property type="entry name" value="Ran binding protein zinc finger-like"/>
    <property type="match status" value="1"/>
</dbReference>
<evidence type="ECO:0000259" key="6">
    <source>
        <dbReference type="PROSITE" id="PS50199"/>
    </source>
</evidence>
<feature type="compositionally biased region" description="Polar residues" evidence="5">
    <location>
        <begin position="149"/>
        <end position="167"/>
    </location>
</feature>
<dbReference type="InterPro" id="IPR036443">
    <property type="entry name" value="Znf_RanBP2_sf"/>
</dbReference>
<evidence type="ECO:0000256" key="4">
    <source>
        <dbReference type="PROSITE-ProRule" id="PRU00322"/>
    </source>
</evidence>
<dbReference type="GO" id="GO:0008270">
    <property type="term" value="F:zinc ion binding"/>
    <property type="evidence" value="ECO:0007669"/>
    <property type="project" value="UniProtKB-KW"/>
</dbReference>
<comment type="caution">
    <text evidence="7">The sequence shown here is derived from an EMBL/GenBank/DDBJ whole genome shotgun (WGS) entry which is preliminary data.</text>
</comment>
<organism evidence="7 8">
    <name type="scientific">Reticulomyxa filosa</name>
    <dbReference type="NCBI Taxonomy" id="46433"/>
    <lineage>
        <taxon>Eukaryota</taxon>
        <taxon>Sar</taxon>
        <taxon>Rhizaria</taxon>
        <taxon>Retaria</taxon>
        <taxon>Foraminifera</taxon>
        <taxon>Monothalamids</taxon>
        <taxon>Reticulomyxidae</taxon>
        <taxon>Reticulomyxa</taxon>
    </lineage>
</organism>
<keyword evidence="3" id="KW-0862">Zinc</keyword>
<evidence type="ECO:0000313" key="8">
    <source>
        <dbReference type="Proteomes" id="UP000023152"/>
    </source>
</evidence>
<keyword evidence="1" id="KW-0479">Metal-binding</keyword>
<evidence type="ECO:0000256" key="2">
    <source>
        <dbReference type="ARBA" id="ARBA00022771"/>
    </source>
</evidence>
<evidence type="ECO:0000313" key="7">
    <source>
        <dbReference type="EMBL" id="ETO23141.1"/>
    </source>
</evidence>
<dbReference type="PROSITE" id="PS50199">
    <property type="entry name" value="ZF_RANBP2_2"/>
    <property type="match status" value="1"/>
</dbReference>
<dbReference type="AlphaFoldDB" id="X6NAS1"/>
<evidence type="ECO:0000256" key="5">
    <source>
        <dbReference type="SAM" id="MobiDB-lite"/>
    </source>
</evidence>
<protein>
    <recommendedName>
        <fullName evidence="6">RanBP2-type domain-containing protein</fullName>
    </recommendedName>
</protein>
<gene>
    <name evidence="7" type="ORF">RFI_14042</name>
</gene>
<dbReference type="EMBL" id="ASPP01010176">
    <property type="protein sequence ID" value="ETO23141.1"/>
    <property type="molecule type" value="Genomic_DNA"/>
</dbReference>
<keyword evidence="2 4" id="KW-0863">Zinc-finger</keyword>
<dbReference type="Gene3D" id="2.30.30.380">
    <property type="entry name" value="Zn-finger domain of Sec23/24"/>
    <property type="match status" value="1"/>
</dbReference>
<reference evidence="7 8" key="1">
    <citation type="journal article" date="2013" name="Curr. Biol.">
        <title>The Genome of the Foraminiferan Reticulomyxa filosa.</title>
        <authorList>
            <person name="Glockner G."/>
            <person name="Hulsmann N."/>
            <person name="Schleicher M."/>
            <person name="Noegel A.A."/>
            <person name="Eichinger L."/>
            <person name="Gallinger C."/>
            <person name="Pawlowski J."/>
            <person name="Sierra R."/>
            <person name="Euteneuer U."/>
            <person name="Pillet L."/>
            <person name="Moustafa A."/>
            <person name="Platzer M."/>
            <person name="Groth M."/>
            <person name="Szafranski K."/>
            <person name="Schliwa M."/>
        </authorList>
    </citation>
    <scope>NUCLEOTIDE SEQUENCE [LARGE SCALE GENOMIC DNA]</scope>
</reference>
<accession>X6NAS1</accession>
<dbReference type="PROSITE" id="PS01358">
    <property type="entry name" value="ZF_RANBP2_1"/>
    <property type="match status" value="1"/>
</dbReference>
<evidence type="ECO:0000256" key="3">
    <source>
        <dbReference type="ARBA" id="ARBA00022833"/>
    </source>
</evidence>
<feature type="domain" description="RanBP2-type" evidence="6">
    <location>
        <begin position="67"/>
        <end position="97"/>
    </location>
</feature>
<proteinExistence type="predicted"/>
<feature type="region of interest" description="Disordered" evidence="5">
    <location>
        <begin position="149"/>
        <end position="173"/>
    </location>
</feature>